<name>A0ABP0FRH7_CLALP</name>
<keyword evidence="3" id="KW-0812">Transmembrane</keyword>
<feature type="compositionally biased region" description="Polar residues" evidence="2">
    <location>
        <begin position="244"/>
        <end position="253"/>
    </location>
</feature>
<keyword evidence="3" id="KW-1133">Transmembrane helix</keyword>
<dbReference type="Proteomes" id="UP001642483">
    <property type="component" value="Unassembled WGS sequence"/>
</dbReference>
<proteinExistence type="predicted"/>
<accession>A0ABP0FRH7</accession>
<dbReference type="Gene3D" id="1.20.920.20">
    <property type="match status" value="1"/>
</dbReference>
<reference evidence="4 5" key="1">
    <citation type="submission" date="2024-02" db="EMBL/GenBank/DDBJ databases">
        <authorList>
            <person name="Daric V."/>
            <person name="Darras S."/>
        </authorList>
    </citation>
    <scope>NUCLEOTIDE SEQUENCE [LARGE SCALE GENOMIC DNA]</scope>
</reference>
<feature type="coiled-coil region" evidence="1">
    <location>
        <begin position="729"/>
        <end position="759"/>
    </location>
</feature>
<feature type="region of interest" description="Disordered" evidence="2">
    <location>
        <begin position="290"/>
        <end position="348"/>
    </location>
</feature>
<evidence type="ECO:0000256" key="2">
    <source>
        <dbReference type="SAM" id="MobiDB-lite"/>
    </source>
</evidence>
<dbReference type="EMBL" id="CAWYQH010000079">
    <property type="protein sequence ID" value="CAK8681135.1"/>
    <property type="molecule type" value="Genomic_DNA"/>
</dbReference>
<evidence type="ECO:0000313" key="5">
    <source>
        <dbReference type="Proteomes" id="UP001642483"/>
    </source>
</evidence>
<keyword evidence="5" id="KW-1185">Reference proteome</keyword>
<feature type="transmembrane region" description="Helical" evidence="3">
    <location>
        <begin position="40"/>
        <end position="61"/>
    </location>
</feature>
<keyword evidence="3" id="KW-0472">Membrane</keyword>
<comment type="caution">
    <text evidence="4">The sequence shown here is derived from an EMBL/GenBank/DDBJ whole genome shotgun (WGS) entry which is preliminary data.</text>
</comment>
<evidence type="ECO:0000313" key="4">
    <source>
        <dbReference type="EMBL" id="CAK8681135.1"/>
    </source>
</evidence>
<feature type="transmembrane region" description="Helical" evidence="3">
    <location>
        <begin position="361"/>
        <end position="384"/>
    </location>
</feature>
<evidence type="ECO:0000256" key="1">
    <source>
        <dbReference type="SAM" id="Coils"/>
    </source>
</evidence>
<protein>
    <submittedName>
        <fullName evidence="4">Uncharacterized protein</fullName>
    </submittedName>
</protein>
<keyword evidence="1" id="KW-0175">Coiled coil</keyword>
<gene>
    <name evidence="4" type="ORF">CVLEPA_LOCUS11370</name>
</gene>
<feature type="coiled-coil region" evidence="1">
    <location>
        <begin position="1034"/>
        <end position="1066"/>
    </location>
</feature>
<feature type="region of interest" description="Disordered" evidence="2">
    <location>
        <begin position="223"/>
        <end position="253"/>
    </location>
</feature>
<evidence type="ECO:0000256" key="3">
    <source>
        <dbReference type="SAM" id="Phobius"/>
    </source>
</evidence>
<organism evidence="4 5">
    <name type="scientific">Clavelina lepadiformis</name>
    <name type="common">Light-bulb sea squirt</name>
    <name type="synonym">Ascidia lepadiformis</name>
    <dbReference type="NCBI Taxonomy" id="159417"/>
    <lineage>
        <taxon>Eukaryota</taxon>
        <taxon>Metazoa</taxon>
        <taxon>Chordata</taxon>
        <taxon>Tunicata</taxon>
        <taxon>Ascidiacea</taxon>
        <taxon>Aplousobranchia</taxon>
        <taxon>Clavelinidae</taxon>
        <taxon>Clavelina</taxon>
    </lineage>
</organism>
<feature type="compositionally biased region" description="Low complexity" evidence="2">
    <location>
        <begin position="223"/>
        <end position="240"/>
    </location>
</feature>
<sequence length="1313" mass="145639">MLTRRSGTQIRSFVPDKHPYLSERLWAEPVRRNVKRFTNFHLFGFFCIVVAVAIVVVVAFTQSFERNVSARKRVETLSTSNEQTEKYFSNFPEKQKHRAKPLKLVLSRHKRDTNGTDVTTAMTAIDVNATTAASAEDVDTTPAVESNATTDVMDFTDTATTMDSNMTTTAMDVNTTAVTTTMAIDTTVTATAMSADTTTPDNSTADETTMTDINTTSITTVEQDTTSTASETTELANSTAGVEATTSSSQGDVTMTAAFQDNETTTSEMTTSTINQGTTNAAATTSLAAENTTADFNDTETTAMTTDDTTQPDATTEETTPATSTTDETTDDTTPTPTTAVDTTTTTTGAGGAVAAAGTDILLFVLAAILGILLLALIIVIILWCRKPNLWKKCCGRSPASYDVERVDAGTSFSSSPNNEETITLETWKMTMEREGTLKDAMLMGNISVLEFAIKQARSSGIFAVEESLIAQAETKLNVWKRTLSGLQDALQQKDLNSMEEFMSRYDEIGIKDETGTYRKSEELLREVSDVKDDLREAAIDGKEMTLSSAVEKFNNLALPANYATEIGEYATAKSMLDELRRDTLLKGRTEVELRKSLGDAIMRKDVPSIKTAMLQMTNAGIAKDDLDMVKGQRTLQEIEEKLSKNRDVASHKLLDASQERNAADLKDALRECSQYGVDEKEIRDGEKLLKLVEREDQLLRQMRELMVLRDSTKLLEAIAIFRTPGLQLVDKTGDVAKADELLQELREKERKQRAKSDAMWRLQNAINVGDVVVMEGMIRALESLASTGEDVDEAVLLRAKAELESIKGQVDYRTRMERIKSAIPRMAKAENIPQVADLIEQMAELSVMEDFKMTGDDSRVLDESRSVLHELKQKHAIKDEIDVVKPNLLLPLLSENLSPLKEGIESMKKLKTAAEEFEGVFNKEDEELLSKAQVSADDLSIKVNETTKARKRLDAAINARDFFQLNSALAQAEEAPFIDSSELENPKDLREFLNPTNRLADLTAALKSRNIPQLTLAIEDFKEAKVSGHAPLLEKAERRLKKLIKLEKKQKKLEKKQKREEARRKGDIEALDRGLENAINARDIEQLQEALMECENSGYEAGDIPLYSKAEELYDELVLDRLRETLLDAVDRRDILNLESAIDEADYGGYVEELGFDYLKAKDLLFHLRELKRLRESIAGMDRSLILEINRYPTPPSGVHTVMVAALVLLGDQRKNVTNWVDVQTAVGKLGKQSITRRVRRRAPGDITPEIREEVQKILGDLDIQAVQDSSKGAAAFFAWIKCMLTESMYANVNRPTGDEAGPSNDLKTTSF</sequence>